<proteinExistence type="predicted"/>
<evidence type="ECO:0000313" key="2">
    <source>
        <dbReference type="EMBL" id="AOX00102.1"/>
    </source>
</evidence>
<dbReference type="AlphaFoldDB" id="A0A1D8TR29"/>
<sequence length="185" mass="20767">MTTATPPLTLEEFLKLPETKPRSEFINGEIIVKPMPQGQHSLLQIELCQAINQVANPNKIAKAFPELRCTFGGESIIPDITVFRWANIPIEATGKIANRFEIHPDWAIEILSPDQRQTKVLSKLIHCLRHGTELGWLIDPEEESIIVIDQTQRLEILSATSTLPILNGVELELTVEQVFGWLTLG</sequence>
<protein>
    <recommendedName>
        <fullName evidence="1">Putative restriction endonuclease domain-containing protein</fullName>
    </recommendedName>
</protein>
<dbReference type="SUPFAM" id="SSF52980">
    <property type="entry name" value="Restriction endonuclease-like"/>
    <property type="match status" value="1"/>
</dbReference>
<dbReference type="PANTHER" id="PTHR34107:SF5">
    <property type="entry name" value="SLL1355 PROTEIN"/>
    <property type="match status" value="1"/>
</dbReference>
<accession>A0A1D8TR29</accession>
<dbReference type="InterPro" id="IPR011335">
    <property type="entry name" value="Restrct_endonuc-II-like"/>
</dbReference>
<organism evidence="2 3">
    <name type="scientific">Moorena producens PAL-8-15-08-1</name>
    <dbReference type="NCBI Taxonomy" id="1458985"/>
    <lineage>
        <taxon>Bacteria</taxon>
        <taxon>Bacillati</taxon>
        <taxon>Cyanobacteriota</taxon>
        <taxon>Cyanophyceae</taxon>
        <taxon>Coleofasciculales</taxon>
        <taxon>Coleofasciculaceae</taxon>
        <taxon>Moorena</taxon>
    </lineage>
</organism>
<reference evidence="3" key="1">
    <citation type="submission" date="2016-10" db="EMBL/GenBank/DDBJ databases">
        <title>Comparative genomics uncovers the prolific and rare metabolic potential of the cyanobacterial genus Moorea.</title>
        <authorList>
            <person name="Leao T."/>
            <person name="Castelao G."/>
            <person name="Korobeynikov A."/>
            <person name="Monroe E.A."/>
            <person name="Podell S."/>
            <person name="Glukhov E."/>
            <person name="Allen E."/>
            <person name="Gerwick W.H."/>
            <person name="Gerwick L."/>
        </authorList>
    </citation>
    <scope>NUCLEOTIDE SEQUENCE [LARGE SCALE GENOMIC DNA]</scope>
    <source>
        <strain evidence="3">PAL-8-15-08-1</strain>
    </source>
</reference>
<dbReference type="CDD" id="cd06260">
    <property type="entry name" value="DUF820-like"/>
    <property type="match status" value="1"/>
</dbReference>
<dbReference type="KEGG" id="mpro:BJP34_12180"/>
<dbReference type="Proteomes" id="UP000177870">
    <property type="component" value="Chromosome"/>
</dbReference>
<dbReference type="OrthoDB" id="517930at2"/>
<dbReference type="InterPro" id="IPR012296">
    <property type="entry name" value="Nuclease_put_TT1808"/>
</dbReference>
<name>A0A1D8TR29_9CYAN</name>
<dbReference type="InterPro" id="IPR008538">
    <property type="entry name" value="Uma2"/>
</dbReference>
<dbReference type="STRING" id="1458985.BJP34_12180"/>
<dbReference type="RefSeq" id="WP_070392573.1">
    <property type="nucleotide sequence ID" value="NZ_CP017599.1"/>
</dbReference>
<dbReference type="PANTHER" id="PTHR34107">
    <property type="entry name" value="SLL0198 PROTEIN-RELATED"/>
    <property type="match status" value="1"/>
</dbReference>
<dbReference type="Pfam" id="PF05685">
    <property type="entry name" value="Uma2"/>
    <property type="match status" value="1"/>
</dbReference>
<dbReference type="EMBL" id="CP017599">
    <property type="protein sequence ID" value="AOX00102.1"/>
    <property type="molecule type" value="Genomic_DNA"/>
</dbReference>
<evidence type="ECO:0000259" key="1">
    <source>
        <dbReference type="Pfam" id="PF05685"/>
    </source>
</evidence>
<gene>
    <name evidence="2" type="ORF">BJP34_12180</name>
</gene>
<dbReference type="Gene3D" id="3.90.1570.10">
    <property type="entry name" value="tt1808, chain A"/>
    <property type="match status" value="1"/>
</dbReference>
<evidence type="ECO:0000313" key="3">
    <source>
        <dbReference type="Proteomes" id="UP000177870"/>
    </source>
</evidence>
<feature type="domain" description="Putative restriction endonuclease" evidence="1">
    <location>
        <begin position="10"/>
        <end position="175"/>
    </location>
</feature>